<feature type="chain" id="PRO_5003004818" description="T. brucei spp.-specific protein" evidence="2">
    <location>
        <begin position="18"/>
        <end position="113"/>
    </location>
</feature>
<dbReference type="Proteomes" id="UP000002316">
    <property type="component" value="Chromosome 9"/>
</dbReference>
<dbReference type="RefSeq" id="XP_011776423.1">
    <property type="nucleotide sequence ID" value="XM_011778121.1"/>
</dbReference>
<feature type="transmembrane region" description="Helical" evidence="1">
    <location>
        <begin position="30"/>
        <end position="47"/>
    </location>
</feature>
<dbReference type="GeneID" id="23860218"/>
<evidence type="ECO:0000313" key="3">
    <source>
        <dbReference type="EMBL" id="CBH14152.1"/>
    </source>
</evidence>
<sequence>MMTAWFFFLPSLFLFLSEVCLPPKIYKYPNMQVCLYLCLCLYIYIFIHMYEFVFFIDLLYAPALSLVHSLWIHRTTLATGTSPRRIQLREKQNKNIRHYGEKRCTDSATHVHA</sequence>
<gene>
    <name evidence="3" type="ORF">TbgDal_IX2270</name>
</gene>
<evidence type="ECO:0000256" key="1">
    <source>
        <dbReference type="SAM" id="Phobius"/>
    </source>
</evidence>
<name>C9ZXK8_TRYB9</name>
<proteinExistence type="predicted"/>
<keyword evidence="1" id="KW-0472">Membrane</keyword>
<evidence type="ECO:0008006" key="5">
    <source>
        <dbReference type="Google" id="ProtNLM"/>
    </source>
</evidence>
<evidence type="ECO:0000313" key="4">
    <source>
        <dbReference type="Proteomes" id="UP000002316"/>
    </source>
</evidence>
<feature type="signal peptide" evidence="2">
    <location>
        <begin position="1"/>
        <end position="17"/>
    </location>
</feature>
<accession>C9ZXK8</accession>
<organism evidence="3 4">
    <name type="scientific">Trypanosoma brucei gambiense (strain MHOM/CI/86/DAL972)</name>
    <dbReference type="NCBI Taxonomy" id="679716"/>
    <lineage>
        <taxon>Eukaryota</taxon>
        <taxon>Discoba</taxon>
        <taxon>Euglenozoa</taxon>
        <taxon>Kinetoplastea</taxon>
        <taxon>Metakinetoplastina</taxon>
        <taxon>Trypanosomatida</taxon>
        <taxon>Trypanosomatidae</taxon>
        <taxon>Trypanosoma</taxon>
    </lineage>
</organism>
<dbReference type="AlphaFoldDB" id="C9ZXK8"/>
<keyword evidence="1" id="KW-0812">Transmembrane</keyword>
<reference evidence="4" key="1">
    <citation type="journal article" date="2010" name="PLoS Negl. Trop. Dis.">
        <title>The genome sequence of Trypanosoma brucei gambiense, causative agent of chronic human african trypanosomiasis.</title>
        <authorList>
            <person name="Jackson A.P."/>
            <person name="Sanders M."/>
            <person name="Berry A."/>
            <person name="McQuillan J."/>
            <person name="Aslett M.A."/>
            <person name="Quail M.A."/>
            <person name="Chukualim B."/>
            <person name="Capewell P."/>
            <person name="MacLeod A."/>
            <person name="Melville S.E."/>
            <person name="Gibson W."/>
            <person name="Barry J.D."/>
            <person name="Berriman M."/>
            <person name="Hertz-Fowler C."/>
        </authorList>
    </citation>
    <scope>NUCLEOTIDE SEQUENCE [LARGE SCALE GENOMIC DNA]</scope>
    <source>
        <strain evidence="4">MHOM/CI/86/DAL972</strain>
    </source>
</reference>
<evidence type="ECO:0000256" key="2">
    <source>
        <dbReference type="SAM" id="SignalP"/>
    </source>
</evidence>
<dbReference type="EMBL" id="FN554972">
    <property type="protein sequence ID" value="CBH14152.1"/>
    <property type="molecule type" value="Genomic_DNA"/>
</dbReference>
<keyword evidence="1" id="KW-1133">Transmembrane helix</keyword>
<dbReference type="KEGG" id="tbg:TbgDal_IX2270"/>
<keyword evidence="2" id="KW-0732">Signal</keyword>
<protein>
    <recommendedName>
        <fullName evidence="5">T. brucei spp.-specific protein</fullName>
    </recommendedName>
</protein>